<evidence type="ECO:0000313" key="4">
    <source>
        <dbReference type="EMBL" id="KAL2039786.1"/>
    </source>
</evidence>
<dbReference type="InterPro" id="IPR001138">
    <property type="entry name" value="Zn2Cys6_DnaBD"/>
</dbReference>
<evidence type="ECO:0000256" key="1">
    <source>
        <dbReference type="ARBA" id="ARBA00023242"/>
    </source>
</evidence>
<feature type="compositionally biased region" description="Basic residues" evidence="2">
    <location>
        <begin position="608"/>
        <end position="617"/>
    </location>
</feature>
<evidence type="ECO:0000256" key="2">
    <source>
        <dbReference type="SAM" id="MobiDB-lite"/>
    </source>
</evidence>
<dbReference type="SUPFAM" id="SSF57701">
    <property type="entry name" value="Zn2/Cys6 DNA-binding domain"/>
    <property type="match status" value="1"/>
</dbReference>
<dbReference type="Proteomes" id="UP001590950">
    <property type="component" value="Unassembled WGS sequence"/>
</dbReference>
<feature type="region of interest" description="Disordered" evidence="2">
    <location>
        <begin position="194"/>
        <end position="214"/>
    </location>
</feature>
<accession>A0ABR4A4C7</accession>
<proteinExistence type="predicted"/>
<gene>
    <name evidence="4" type="ORF">N7G274_007645</name>
</gene>
<dbReference type="EMBL" id="JBEFKJ010000024">
    <property type="protein sequence ID" value="KAL2039786.1"/>
    <property type="molecule type" value="Genomic_DNA"/>
</dbReference>
<feature type="compositionally biased region" description="Polar residues" evidence="2">
    <location>
        <begin position="392"/>
        <end position="406"/>
    </location>
</feature>
<name>A0ABR4A4C7_9LECA</name>
<evidence type="ECO:0000259" key="3">
    <source>
        <dbReference type="PROSITE" id="PS50048"/>
    </source>
</evidence>
<dbReference type="Gene3D" id="4.10.240.10">
    <property type="entry name" value="Zn(2)-C6 fungal-type DNA-binding domain"/>
    <property type="match status" value="1"/>
</dbReference>
<dbReference type="InterPro" id="IPR036864">
    <property type="entry name" value="Zn2-C6_fun-type_DNA-bd_sf"/>
</dbReference>
<feature type="region of interest" description="Disordered" evidence="2">
    <location>
        <begin position="597"/>
        <end position="617"/>
    </location>
</feature>
<dbReference type="CDD" id="cd00067">
    <property type="entry name" value="GAL4"/>
    <property type="match status" value="1"/>
</dbReference>
<feature type="domain" description="Zn(2)-C6 fungal-type" evidence="3">
    <location>
        <begin position="15"/>
        <end position="51"/>
    </location>
</feature>
<protein>
    <recommendedName>
        <fullName evidence="3">Zn(2)-C6 fungal-type domain-containing protein</fullName>
    </recommendedName>
</protein>
<dbReference type="Pfam" id="PF00172">
    <property type="entry name" value="Zn_clus"/>
    <property type="match status" value="1"/>
</dbReference>
<feature type="compositionally biased region" description="Polar residues" evidence="2">
    <location>
        <begin position="97"/>
        <end position="111"/>
    </location>
</feature>
<keyword evidence="5" id="KW-1185">Reference proteome</keyword>
<dbReference type="PROSITE" id="PS00463">
    <property type="entry name" value="ZN2_CY6_FUNGAL_1"/>
    <property type="match status" value="1"/>
</dbReference>
<feature type="region of interest" description="Disordered" evidence="2">
    <location>
        <begin position="392"/>
        <end position="438"/>
    </location>
</feature>
<feature type="region of interest" description="Disordered" evidence="2">
    <location>
        <begin position="239"/>
        <end position="271"/>
    </location>
</feature>
<comment type="caution">
    <text evidence="4">The sequence shown here is derived from an EMBL/GenBank/DDBJ whole genome shotgun (WGS) entry which is preliminary data.</text>
</comment>
<feature type="compositionally biased region" description="Polar residues" evidence="2">
    <location>
        <begin position="239"/>
        <end position="251"/>
    </location>
</feature>
<organism evidence="4 5">
    <name type="scientific">Stereocaulon virgatum</name>
    <dbReference type="NCBI Taxonomy" id="373712"/>
    <lineage>
        <taxon>Eukaryota</taxon>
        <taxon>Fungi</taxon>
        <taxon>Dikarya</taxon>
        <taxon>Ascomycota</taxon>
        <taxon>Pezizomycotina</taxon>
        <taxon>Lecanoromycetes</taxon>
        <taxon>OSLEUM clade</taxon>
        <taxon>Lecanoromycetidae</taxon>
        <taxon>Lecanorales</taxon>
        <taxon>Lecanorineae</taxon>
        <taxon>Stereocaulaceae</taxon>
        <taxon>Stereocaulon</taxon>
    </lineage>
</organism>
<feature type="region of interest" description="Disordered" evidence="2">
    <location>
        <begin position="59"/>
        <end position="140"/>
    </location>
</feature>
<sequence>MSLAQGAATQVKRFACDRCHGQKLRCPRPIDSGDSDAPCVRCQKAGTVCNISTPLKTGRPSKALKLQARTGSHPRNVSPSLSRASSAEASDVPITKTKASASRRAPSQNATYKPLNISSTPSSYPSSISAASPTREAFRPCDDESTPMVMDEYSEFFDFNLDFSDSMDTSFFGMPNEKETWDYTMPQCPSMIKSKPSDQINRQQYDPPAQPDSAHDEFLFQSPINLNLNMLDDSIMAENSTYSTPSSTQFSPAERASRQSFSRPESRVQDRYYSDPDMAHLLEDTRMLFPSPCPKSSHQDKPVFERQRRLSVSKSMSTLRTGAHELGTNQKDELKQTQSMLQLQIEIYDCSATIIHSDTNLETDHQACHNQSGTLGKLFCATEKFIKLISETCSPQRPTTPQTSALPSPLSGRSAESNNSNMAGGNGTSLKRGASSPAPDGSFGSSMFNAMPSSKCDAAFSSTAAFHLMMACHTRLLTAYDIIINNIGSQLANDSNYGNAPSTASLSIGTFTIESGTFLESRLHLQVISHQLSNLSDALRHALLSSRSQRRPEEFSSRATLRGFCQARRPATPPTLEESAMELVDEQEMILQMKIKRIKNTSSEPHNSRRTRTRLNN</sequence>
<reference evidence="4 5" key="1">
    <citation type="submission" date="2024-09" db="EMBL/GenBank/DDBJ databases">
        <title>Rethinking Asexuality: The Enigmatic Case of Functional Sexual Genes in Lepraria (Stereocaulaceae).</title>
        <authorList>
            <person name="Doellman M."/>
            <person name="Sun Y."/>
            <person name="Barcenas-Pena A."/>
            <person name="Lumbsch H.T."/>
            <person name="Grewe F."/>
        </authorList>
    </citation>
    <scope>NUCLEOTIDE SEQUENCE [LARGE SCALE GENOMIC DNA]</scope>
    <source>
        <strain evidence="4 5">Mercado 3170</strain>
    </source>
</reference>
<feature type="compositionally biased region" description="Polar residues" evidence="2">
    <location>
        <begin position="414"/>
        <end position="423"/>
    </location>
</feature>
<keyword evidence="1" id="KW-0539">Nucleus</keyword>
<dbReference type="SMART" id="SM00066">
    <property type="entry name" value="GAL4"/>
    <property type="match status" value="1"/>
</dbReference>
<feature type="compositionally biased region" description="Basic and acidic residues" evidence="2">
    <location>
        <begin position="297"/>
        <end position="308"/>
    </location>
</feature>
<dbReference type="PROSITE" id="PS50048">
    <property type="entry name" value="ZN2_CY6_FUNGAL_2"/>
    <property type="match status" value="1"/>
</dbReference>
<feature type="compositionally biased region" description="Low complexity" evidence="2">
    <location>
        <begin position="117"/>
        <end position="134"/>
    </location>
</feature>
<evidence type="ECO:0000313" key="5">
    <source>
        <dbReference type="Proteomes" id="UP001590950"/>
    </source>
</evidence>
<feature type="compositionally biased region" description="Polar residues" evidence="2">
    <location>
        <begin position="69"/>
        <end position="88"/>
    </location>
</feature>
<feature type="region of interest" description="Disordered" evidence="2">
    <location>
        <begin position="292"/>
        <end position="316"/>
    </location>
</feature>